<comment type="caution">
    <text evidence="1">The sequence shown here is derived from an EMBL/GenBank/DDBJ whole genome shotgun (WGS) entry which is preliminary data.</text>
</comment>
<reference evidence="1" key="1">
    <citation type="submission" date="2022-04" db="EMBL/GenBank/DDBJ databases">
        <title>Genome of the entomopathogenic fungus Entomophthora muscae.</title>
        <authorList>
            <person name="Elya C."/>
            <person name="Lovett B.R."/>
            <person name="Lee E."/>
            <person name="Macias A.M."/>
            <person name="Hajek A.E."/>
            <person name="De Bivort B.L."/>
            <person name="Kasson M.T."/>
            <person name="De Fine Licht H.H."/>
            <person name="Stajich J.E."/>
        </authorList>
    </citation>
    <scope>NUCLEOTIDE SEQUENCE</scope>
    <source>
        <strain evidence="1">Berkeley</strain>
    </source>
</reference>
<protein>
    <submittedName>
        <fullName evidence="1">Uncharacterized protein</fullName>
    </submittedName>
</protein>
<dbReference type="Proteomes" id="UP001165960">
    <property type="component" value="Unassembled WGS sequence"/>
</dbReference>
<name>A0ACC2TFL8_9FUNG</name>
<proteinExistence type="predicted"/>
<accession>A0ACC2TFL8</accession>
<evidence type="ECO:0000313" key="2">
    <source>
        <dbReference type="Proteomes" id="UP001165960"/>
    </source>
</evidence>
<evidence type="ECO:0000313" key="1">
    <source>
        <dbReference type="EMBL" id="KAJ9073211.1"/>
    </source>
</evidence>
<keyword evidence="2" id="KW-1185">Reference proteome</keyword>
<gene>
    <name evidence="1" type="ORF">DSO57_1018964</name>
</gene>
<sequence length="122" mass="14000">MQSHLTRRQAGWVERLSPYQLCIKYEPEKELVTANALSQLYVASITGDNRLDPDWPMLYLRPEATRYEGLNLVTISKLKDNKSQFTTDAGNVCRWAETGEKTPYIPTVVTVLFEKSYKGKNI</sequence>
<organism evidence="1 2">
    <name type="scientific">Entomophthora muscae</name>
    <dbReference type="NCBI Taxonomy" id="34485"/>
    <lineage>
        <taxon>Eukaryota</taxon>
        <taxon>Fungi</taxon>
        <taxon>Fungi incertae sedis</taxon>
        <taxon>Zoopagomycota</taxon>
        <taxon>Entomophthoromycotina</taxon>
        <taxon>Entomophthoromycetes</taxon>
        <taxon>Entomophthorales</taxon>
        <taxon>Entomophthoraceae</taxon>
        <taxon>Entomophthora</taxon>
    </lineage>
</organism>
<dbReference type="EMBL" id="QTSX02002924">
    <property type="protein sequence ID" value="KAJ9073211.1"/>
    <property type="molecule type" value="Genomic_DNA"/>
</dbReference>